<protein>
    <submittedName>
        <fullName evidence="2">Uncharacterized protein</fullName>
    </submittedName>
</protein>
<keyword evidence="1" id="KW-1133">Transmembrane helix</keyword>
<dbReference type="NCBIfam" id="NF047643">
    <property type="entry name" value="seleno_TsoY"/>
    <property type="match status" value="1"/>
</dbReference>
<accession>A0A1F2WNB7</accession>
<dbReference type="STRING" id="1797197.A2Y75_01880"/>
<dbReference type="NCBIfam" id="NF047644">
    <property type="entry name" value="TsoY_fam"/>
    <property type="match status" value="1"/>
</dbReference>
<name>A0A1F2WNB7_9ACTN</name>
<gene>
    <name evidence="2" type="ORF">A2Y75_01880</name>
</gene>
<proteinExistence type="predicted"/>
<evidence type="ECO:0000313" key="2">
    <source>
        <dbReference type="EMBL" id="OFW58320.1"/>
    </source>
</evidence>
<evidence type="ECO:0000256" key="1">
    <source>
        <dbReference type="SAM" id="Phobius"/>
    </source>
</evidence>
<comment type="caution">
    <text evidence="2">The sequence shown here is derived from an EMBL/GenBank/DDBJ whole genome shotgun (WGS) entry which is preliminary data.</text>
</comment>
<feature type="transmembrane region" description="Helical" evidence="1">
    <location>
        <begin position="201"/>
        <end position="222"/>
    </location>
</feature>
<reference evidence="2 3" key="1">
    <citation type="journal article" date="2016" name="Nat. Commun.">
        <title>Thousands of microbial genomes shed light on interconnected biogeochemical processes in an aquifer system.</title>
        <authorList>
            <person name="Anantharaman K."/>
            <person name="Brown C.T."/>
            <person name="Hug L.A."/>
            <person name="Sharon I."/>
            <person name="Castelle C.J."/>
            <person name="Probst A.J."/>
            <person name="Thomas B.C."/>
            <person name="Singh A."/>
            <person name="Wilkins M.J."/>
            <person name="Karaoz U."/>
            <person name="Brodie E.L."/>
            <person name="Williams K.H."/>
            <person name="Hubbard S.S."/>
            <person name="Banfield J.F."/>
        </authorList>
    </citation>
    <scope>NUCLEOTIDE SEQUENCE [LARGE SCALE GENOMIC DNA]</scope>
</reference>
<evidence type="ECO:0000313" key="3">
    <source>
        <dbReference type="Proteomes" id="UP000177876"/>
    </source>
</evidence>
<sequence length="322" mass="35743">MKFSPFNFQVPLAAGGITLMAFNWLQFAVPHGQGSVKITDIRWAELTTVQSGLYGLLVGIMLVLAIANVLLTIVLLKDLARWLRAGQGYKEFMSGPPSRITGIFVPVASLAMTIAVLLAALPFFIPAVSANIQALMIPGLIIFGLLWLTIFTLESRVLRSWMGRPLDATGLNFVWLLDVFAFGLVALSGTGLASLASNRGIASIAALASLLVLVVGTSLLAVKAVFLIRVQLRSRTMPENQLKPAFFLLVPITCLYGISYYRLMLYLQKWFGLDMKVPSHYLITLSYIVAMAWVIFSIYLLRGYFRRYFRTSEYFPTQWALV</sequence>
<feature type="transmembrane region" description="Helical" evidence="1">
    <location>
        <begin position="173"/>
        <end position="195"/>
    </location>
</feature>
<dbReference type="AlphaFoldDB" id="A0A1F2WNB7"/>
<feature type="transmembrane region" description="Helical" evidence="1">
    <location>
        <begin position="281"/>
        <end position="301"/>
    </location>
</feature>
<dbReference type="InterPro" id="IPR059133">
    <property type="entry name" value="TsoY-like"/>
</dbReference>
<dbReference type="EMBL" id="MELK01000024">
    <property type="protein sequence ID" value="OFW58320.1"/>
    <property type="molecule type" value="Genomic_DNA"/>
</dbReference>
<feature type="transmembrane region" description="Helical" evidence="1">
    <location>
        <begin position="52"/>
        <end position="76"/>
    </location>
</feature>
<feature type="transmembrane region" description="Helical" evidence="1">
    <location>
        <begin position="242"/>
        <end position="261"/>
    </location>
</feature>
<keyword evidence="1" id="KW-0472">Membrane</keyword>
<feature type="transmembrane region" description="Helical" evidence="1">
    <location>
        <begin position="131"/>
        <end position="153"/>
    </location>
</feature>
<feature type="transmembrane region" description="Helical" evidence="1">
    <location>
        <begin position="103"/>
        <end position="125"/>
    </location>
</feature>
<organism evidence="2 3">
    <name type="scientific">Candidatus Solincola sediminis</name>
    <dbReference type="NCBI Taxonomy" id="1797199"/>
    <lineage>
        <taxon>Bacteria</taxon>
        <taxon>Bacillati</taxon>
        <taxon>Actinomycetota</taxon>
        <taxon>Candidatus Geothermincolia</taxon>
        <taxon>Candidatus Geothermincolales</taxon>
        <taxon>Candidatus Geothermincolaceae</taxon>
        <taxon>Candidatus Solincola</taxon>
    </lineage>
</organism>
<keyword evidence="1" id="KW-0812">Transmembrane</keyword>
<dbReference type="Proteomes" id="UP000177876">
    <property type="component" value="Unassembled WGS sequence"/>
</dbReference>